<dbReference type="Gene3D" id="3.30.710.10">
    <property type="entry name" value="Potassium Channel Kv1.1, Chain A"/>
    <property type="match status" value="1"/>
</dbReference>
<name>A0A9P6EQ16_9AGAR</name>
<dbReference type="InterPro" id="IPR011333">
    <property type="entry name" value="SKP1/BTB/POZ_sf"/>
</dbReference>
<dbReference type="Pfam" id="PF00651">
    <property type="entry name" value="BTB"/>
    <property type="match status" value="1"/>
</dbReference>
<gene>
    <name evidence="3" type="ORF">CPB83DRAFT_879819</name>
</gene>
<dbReference type="InterPro" id="IPR000210">
    <property type="entry name" value="BTB/POZ_dom"/>
</dbReference>
<sequence>MDQTSESAPPAKRKRESDNASLPQLAATNEAMTGSIQRSPSFWQSKGDIVLQAANTQFRVRRQILEENSPVLTKLLVNNEPSNTVDGCPVLVLEDNKDDIEILLKALYKSKAFSKQELASRPNTTTLDSMLRVANKFRLFTLRQKLTEILKNDLPYFEWCSTREGDCLQLEMVDLEKVDQKFRETLCETVYLAQVHHMRSVFRGAYWMLLACSSKAELIAAFSSLTPQQHSKLQLPEPATALEYREEIRRSVVENSFQWLMDKSIPGSNCEDPLSCTSKKVSLLATLIGSDTDTILELALTPDALDYELPMEEEFCDPCIEYLPAKHAYGQKHLWVDFGVGCLNYQSEYWGKGGWYNDDEDLDDDEIGP</sequence>
<dbReference type="SUPFAM" id="SSF54695">
    <property type="entry name" value="POZ domain"/>
    <property type="match status" value="1"/>
</dbReference>
<evidence type="ECO:0000256" key="1">
    <source>
        <dbReference type="SAM" id="MobiDB-lite"/>
    </source>
</evidence>
<dbReference type="EMBL" id="MU157827">
    <property type="protein sequence ID" value="KAF9533921.1"/>
    <property type="molecule type" value="Genomic_DNA"/>
</dbReference>
<comment type="caution">
    <text evidence="3">The sequence shown here is derived from an EMBL/GenBank/DDBJ whole genome shotgun (WGS) entry which is preliminary data.</text>
</comment>
<evidence type="ECO:0000313" key="4">
    <source>
        <dbReference type="Proteomes" id="UP000807306"/>
    </source>
</evidence>
<dbReference type="PROSITE" id="PS50097">
    <property type="entry name" value="BTB"/>
    <property type="match status" value="1"/>
</dbReference>
<evidence type="ECO:0000313" key="3">
    <source>
        <dbReference type="EMBL" id="KAF9533921.1"/>
    </source>
</evidence>
<proteinExistence type="predicted"/>
<dbReference type="OrthoDB" id="3217871at2759"/>
<protein>
    <recommendedName>
        <fullName evidence="2">BTB domain-containing protein</fullName>
    </recommendedName>
</protein>
<dbReference type="Proteomes" id="UP000807306">
    <property type="component" value="Unassembled WGS sequence"/>
</dbReference>
<evidence type="ECO:0000259" key="2">
    <source>
        <dbReference type="PROSITE" id="PS50097"/>
    </source>
</evidence>
<accession>A0A9P6EQ16</accession>
<feature type="region of interest" description="Disordered" evidence="1">
    <location>
        <begin position="1"/>
        <end position="23"/>
    </location>
</feature>
<feature type="domain" description="BTB" evidence="2">
    <location>
        <begin position="47"/>
        <end position="116"/>
    </location>
</feature>
<keyword evidence="4" id="KW-1185">Reference proteome</keyword>
<dbReference type="AlphaFoldDB" id="A0A9P6EQ16"/>
<organism evidence="3 4">
    <name type="scientific">Crepidotus variabilis</name>
    <dbReference type="NCBI Taxonomy" id="179855"/>
    <lineage>
        <taxon>Eukaryota</taxon>
        <taxon>Fungi</taxon>
        <taxon>Dikarya</taxon>
        <taxon>Basidiomycota</taxon>
        <taxon>Agaricomycotina</taxon>
        <taxon>Agaricomycetes</taxon>
        <taxon>Agaricomycetidae</taxon>
        <taxon>Agaricales</taxon>
        <taxon>Agaricineae</taxon>
        <taxon>Crepidotaceae</taxon>
        <taxon>Crepidotus</taxon>
    </lineage>
</organism>
<dbReference type="SMART" id="SM00225">
    <property type="entry name" value="BTB"/>
    <property type="match status" value="1"/>
</dbReference>
<reference evidence="3" key="1">
    <citation type="submission" date="2020-11" db="EMBL/GenBank/DDBJ databases">
        <authorList>
            <consortium name="DOE Joint Genome Institute"/>
            <person name="Ahrendt S."/>
            <person name="Riley R."/>
            <person name="Andreopoulos W."/>
            <person name="Labutti K."/>
            <person name="Pangilinan J."/>
            <person name="Ruiz-Duenas F.J."/>
            <person name="Barrasa J.M."/>
            <person name="Sanchez-Garcia M."/>
            <person name="Camarero S."/>
            <person name="Miyauchi S."/>
            <person name="Serrano A."/>
            <person name="Linde D."/>
            <person name="Babiker R."/>
            <person name="Drula E."/>
            <person name="Ayuso-Fernandez I."/>
            <person name="Pacheco R."/>
            <person name="Padilla G."/>
            <person name="Ferreira P."/>
            <person name="Barriuso J."/>
            <person name="Kellner H."/>
            <person name="Castanera R."/>
            <person name="Alfaro M."/>
            <person name="Ramirez L."/>
            <person name="Pisabarro A.G."/>
            <person name="Kuo A."/>
            <person name="Tritt A."/>
            <person name="Lipzen A."/>
            <person name="He G."/>
            <person name="Yan M."/>
            <person name="Ng V."/>
            <person name="Cullen D."/>
            <person name="Martin F."/>
            <person name="Rosso M.-N."/>
            <person name="Henrissat B."/>
            <person name="Hibbett D."/>
            <person name="Martinez A.T."/>
            <person name="Grigoriev I.V."/>
        </authorList>
    </citation>
    <scope>NUCLEOTIDE SEQUENCE</scope>
    <source>
        <strain evidence="3">CBS 506.95</strain>
    </source>
</reference>